<dbReference type="EnsemblPlants" id="ORUFI01G47810.1">
    <property type="protein sequence ID" value="ORUFI01G47810.1"/>
    <property type="gene ID" value="ORUFI01G47810"/>
</dbReference>
<dbReference type="HOGENOM" id="CLU_066742_1_0_1"/>
<name>A0A0E0N7S8_ORYRU</name>
<dbReference type="OMA" id="LMTWCKE"/>
<protein>
    <submittedName>
        <fullName evidence="1">Uncharacterized protein</fullName>
    </submittedName>
</protein>
<accession>A0A0E0N7S8</accession>
<dbReference type="Gramene" id="ORUFI01G47810.1">
    <property type="protein sequence ID" value="ORUFI01G47810.1"/>
    <property type="gene ID" value="ORUFI01G47810"/>
</dbReference>
<reference evidence="1" key="2">
    <citation type="submission" date="2015-06" db="UniProtKB">
        <authorList>
            <consortium name="EnsemblPlants"/>
        </authorList>
    </citation>
    <scope>IDENTIFICATION</scope>
</reference>
<organism evidence="1 2">
    <name type="scientific">Oryza rufipogon</name>
    <name type="common">Brownbeard rice</name>
    <name type="synonym">Asian wild rice</name>
    <dbReference type="NCBI Taxonomy" id="4529"/>
    <lineage>
        <taxon>Eukaryota</taxon>
        <taxon>Viridiplantae</taxon>
        <taxon>Streptophyta</taxon>
        <taxon>Embryophyta</taxon>
        <taxon>Tracheophyta</taxon>
        <taxon>Spermatophyta</taxon>
        <taxon>Magnoliopsida</taxon>
        <taxon>Liliopsida</taxon>
        <taxon>Poales</taxon>
        <taxon>Poaceae</taxon>
        <taxon>BOP clade</taxon>
        <taxon>Oryzoideae</taxon>
        <taxon>Oryzeae</taxon>
        <taxon>Oryzinae</taxon>
        <taxon>Oryza</taxon>
    </lineage>
</organism>
<keyword evidence="2" id="KW-1185">Reference proteome</keyword>
<dbReference type="STRING" id="4529.A0A0E0N7S8"/>
<reference evidence="2" key="1">
    <citation type="submission" date="2013-06" db="EMBL/GenBank/DDBJ databases">
        <authorList>
            <person name="Zhao Q."/>
        </authorList>
    </citation>
    <scope>NUCLEOTIDE SEQUENCE</scope>
    <source>
        <strain evidence="2">cv. W1943</strain>
    </source>
</reference>
<dbReference type="Proteomes" id="UP000008022">
    <property type="component" value="Unassembled WGS sequence"/>
</dbReference>
<dbReference type="AlphaFoldDB" id="A0A0E0N7S8"/>
<evidence type="ECO:0000313" key="1">
    <source>
        <dbReference type="EnsemblPlants" id="ORUFI01G47810.1"/>
    </source>
</evidence>
<evidence type="ECO:0000313" key="2">
    <source>
        <dbReference type="Proteomes" id="UP000008022"/>
    </source>
</evidence>
<sequence>MDLCDDTHFPWEGSHTIVGSKRKAKDFNGKNLNLFNGTYKMVETTVDVMIRKGTNMRLESYEFLSDFKHGNAVSGNKGSFIVTQVDGSFTAWFETGGKELCFDSSGHITQLFKDMIVDFYDLTWSLHKRHLVMQNFVKENIYVKIFDGVPKLMILLTEVKLVDQLGPFKQDWSHVQGLMTWCKEQSGLKMDFLTKSFYDFIGSTDCTVIKLRNYPDDWDEKKKGDYLLTLAEVNHGVLKDKLKSRDDFHWPFVKLPKLEQNLPPMLQQILSGERQMKRKFDVTFFCDYINLLRNSYKKFNELPENVKALCINQDGFIKLIDGWSPEFWTKIYEKIGTLLDLNDGDAGARADILRTYGAVLQVRSLDGSC</sequence>
<dbReference type="eggNOG" id="ENOG502R636">
    <property type="taxonomic scope" value="Eukaryota"/>
</dbReference>
<proteinExistence type="predicted"/>